<dbReference type="EMBL" id="UGRI01000001">
    <property type="protein sequence ID" value="SUA23977.1"/>
    <property type="molecule type" value="Genomic_DNA"/>
</dbReference>
<organism evidence="1">
    <name type="scientific">Neisseria gonorrhoeae</name>
    <dbReference type="NCBI Taxonomy" id="485"/>
    <lineage>
        <taxon>Bacteria</taxon>
        <taxon>Pseudomonadati</taxon>
        <taxon>Pseudomonadota</taxon>
        <taxon>Betaproteobacteria</taxon>
        <taxon>Neisseriales</taxon>
        <taxon>Neisseriaceae</taxon>
        <taxon>Neisseria</taxon>
    </lineage>
</organism>
<gene>
    <name evidence="1" type="ORF">NCTC11421_01967</name>
</gene>
<name>A0A378VXQ2_NEIGO</name>
<protein>
    <submittedName>
        <fullName evidence="1">Putative metallopeptidase</fullName>
    </submittedName>
</protein>
<sequence>MLLHVSNSLKQLQEERIRQERIRQERIRQARGNLASVNRKQREAWDKFQNSIPS</sequence>
<reference evidence="1" key="1">
    <citation type="submission" date="2018-06" db="EMBL/GenBank/DDBJ databases">
        <authorList>
            <consortium name="Pathogen Informatics"/>
            <person name="Doyle S."/>
        </authorList>
    </citation>
    <scope>NUCLEOTIDE SEQUENCE [LARGE SCALE GENOMIC DNA]</scope>
    <source>
        <strain evidence="1">NCTC11421</strain>
    </source>
</reference>
<dbReference type="AlphaFoldDB" id="A0A378VXQ2"/>
<evidence type="ECO:0000313" key="1">
    <source>
        <dbReference type="EMBL" id="SUA23977.1"/>
    </source>
</evidence>
<accession>A0A378VXQ2</accession>
<proteinExistence type="predicted"/>